<dbReference type="PROSITE" id="PS51257">
    <property type="entry name" value="PROKAR_LIPOPROTEIN"/>
    <property type="match status" value="1"/>
</dbReference>
<dbReference type="Pfam" id="PF17170">
    <property type="entry name" value="DUF5128"/>
    <property type="match status" value="1"/>
</dbReference>
<gene>
    <name evidence="1" type="ORF">KI659_08110</name>
</gene>
<sequence>MKKFLIGTTVLVVLINVFISCSGKDLEINLNLSELIIDYSSAAKNLHFSDIVTEEIVVIPLSNTDVEGNYFYMTSIDVLEKRDGNFFLFDIFGDGEPRVFDESGSFVRKIGSRGNGLGQYLQAMDFGLLEDKIEVLDVGKIHSYELDGTFVSSRKFSGFMASRFHKLDNGYAFIGAGPHENNLHLTDSSLNLVSSHFPYLARPLNAMLLNPLSTNANNQVIYRRSLNDTLFAVNNLDYPEPYLKVQYGNRAPNVYEWLGEKDEVMMSEIAKSANTLYFFESEGYRFLSFFLDGEKWNNIYSNYTGESVIFKNSDLIDDVTLDPSSYLIGVSGETFYFLSKPESFKQNFSENLLQKHHDKHIQKIKGISENLDIEGNPVLVGVKFNF</sequence>
<dbReference type="AlphaFoldDB" id="A0AAP2CLD5"/>
<dbReference type="EMBL" id="JAHCMY010000003">
    <property type="protein sequence ID" value="MBS9523977.1"/>
    <property type="molecule type" value="Genomic_DNA"/>
</dbReference>
<dbReference type="RefSeq" id="WP_213944844.1">
    <property type="nucleotide sequence ID" value="NZ_JAHCMY010000003.1"/>
</dbReference>
<name>A0AAP2CLD5_9BACT</name>
<organism evidence="1 2">
    <name type="scientific">Litoribacter ruber</name>
    <dbReference type="NCBI Taxonomy" id="702568"/>
    <lineage>
        <taxon>Bacteria</taxon>
        <taxon>Pseudomonadati</taxon>
        <taxon>Bacteroidota</taxon>
        <taxon>Cytophagia</taxon>
        <taxon>Cytophagales</taxon>
        <taxon>Cyclobacteriaceae</taxon>
        <taxon>Litoribacter</taxon>
    </lineage>
</organism>
<evidence type="ECO:0000313" key="1">
    <source>
        <dbReference type="EMBL" id="MBS9523977.1"/>
    </source>
</evidence>
<dbReference type="Proteomes" id="UP001319104">
    <property type="component" value="Unassembled WGS sequence"/>
</dbReference>
<protein>
    <submittedName>
        <fullName evidence="1">6-bladed beta-propeller</fullName>
    </submittedName>
</protein>
<comment type="caution">
    <text evidence="1">The sequence shown here is derived from an EMBL/GenBank/DDBJ whole genome shotgun (WGS) entry which is preliminary data.</text>
</comment>
<keyword evidence="2" id="KW-1185">Reference proteome</keyword>
<proteinExistence type="predicted"/>
<accession>A0AAP2CLD5</accession>
<reference evidence="1 2" key="1">
    <citation type="submission" date="2021-05" db="EMBL/GenBank/DDBJ databases">
        <authorList>
            <person name="Zhang Z.D."/>
            <person name="Osman G."/>
        </authorList>
    </citation>
    <scope>NUCLEOTIDE SEQUENCE [LARGE SCALE GENOMIC DNA]</scope>
    <source>
        <strain evidence="1 2">KCTC 32217</strain>
    </source>
</reference>
<evidence type="ECO:0000313" key="2">
    <source>
        <dbReference type="Proteomes" id="UP001319104"/>
    </source>
</evidence>